<dbReference type="EnsemblPlants" id="EMT08071">
    <property type="protein sequence ID" value="EMT08071"/>
    <property type="gene ID" value="F775_00236"/>
</dbReference>
<accession>M8B230</accession>
<feature type="compositionally biased region" description="Polar residues" evidence="1">
    <location>
        <begin position="77"/>
        <end position="92"/>
    </location>
</feature>
<organism evidence="2">
    <name type="scientific">Aegilops tauschii</name>
    <name type="common">Tausch's goatgrass</name>
    <name type="synonym">Aegilops squarrosa</name>
    <dbReference type="NCBI Taxonomy" id="37682"/>
    <lineage>
        <taxon>Eukaryota</taxon>
        <taxon>Viridiplantae</taxon>
        <taxon>Streptophyta</taxon>
        <taxon>Embryophyta</taxon>
        <taxon>Tracheophyta</taxon>
        <taxon>Spermatophyta</taxon>
        <taxon>Magnoliopsida</taxon>
        <taxon>Liliopsida</taxon>
        <taxon>Poales</taxon>
        <taxon>Poaceae</taxon>
        <taxon>BOP clade</taxon>
        <taxon>Pooideae</taxon>
        <taxon>Triticodae</taxon>
        <taxon>Triticeae</taxon>
        <taxon>Triticinae</taxon>
        <taxon>Aegilops</taxon>
    </lineage>
</organism>
<reference evidence="2" key="1">
    <citation type="submission" date="2015-06" db="UniProtKB">
        <authorList>
            <consortium name="EnsemblPlants"/>
        </authorList>
    </citation>
    <scope>IDENTIFICATION</scope>
</reference>
<dbReference type="PANTHER" id="PTHR47482:SF5">
    <property type="entry name" value="FAR1 DOMAIN-CONTAINING PROTEIN"/>
    <property type="match status" value="1"/>
</dbReference>
<dbReference type="PANTHER" id="PTHR47482">
    <property type="entry name" value="OS11G0632001 PROTEIN"/>
    <property type="match status" value="1"/>
</dbReference>
<name>M8B230_AEGTA</name>
<evidence type="ECO:0000313" key="2">
    <source>
        <dbReference type="EnsemblPlants" id="EMT08071"/>
    </source>
</evidence>
<evidence type="ECO:0000256" key="1">
    <source>
        <dbReference type="SAM" id="MobiDB-lite"/>
    </source>
</evidence>
<feature type="region of interest" description="Disordered" evidence="1">
    <location>
        <begin position="52"/>
        <end position="109"/>
    </location>
</feature>
<protein>
    <submittedName>
        <fullName evidence="2">Uncharacterized protein</fullName>
    </submittedName>
</protein>
<dbReference type="AlphaFoldDB" id="M8B230"/>
<sequence length="301" mass="33551">MEDAGLDFFLDAIDRFPLQEFADSHEHPDSVPLILLASGGVGATAPADSNACSGCGQQSGGDGSEAARAGVRRRQESSPTRSTVHRQSQSPGPSGCTKRLRLGSTLPDRTPCASRMSVLGKPEVGNNRSCRLHMFVSQYIWLQFDRERDESYKEKRTRILSISESSNNCPLVQSGARIGTAYNVTEIDKGKKYVTTYNHATNREKWSSVVYEVRIKDDGTEYECECGQFEHMGIFLLPCAQVMDVLNLAEIPEKHIVKCWKKDAGDILPRHLVHYQKNGAVNHSFTCRHSTVTYKRLILLE</sequence>
<proteinExistence type="predicted"/>